<evidence type="ECO:0000256" key="7">
    <source>
        <dbReference type="ARBA" id="ARBA00023277"/>
    </source>
</evidence>
<accession>A0AAD4TLH4</accession>
<keyword evidence="3 12" id="KW-0147">Chitin-binding</keyword>
<evidence type="ECO:0000256" key="5">
    <source>
        <dbReference type="ARBA" id="ARBA00023024"/>
    </source>
</evidence>
<comment type="caution">
    <text evidence="12">Lacks conserved residue(s) required for the propagation of feature annotation.</text>
</comment>
<evidence type="ECO:0000256" key="4">
    <source>
        <dbReference type="ARBA" id="ARBA00022801"/>
    </source>
</evidence>
<dbReference type="InterPro" id="IPR001002">
    <property type="entry name" value="Chitin-bd_1"/>
</dbReference>
<gene>
    <name evidence="15" type="ORF">MKW98_029008</name>
</gene>
<keyword evidence="13" id="KW-0732">Signal</keyword>
<dbReference type="AlphaFoldDB" id="A0AAD4TLH4"/>
<keyword evidence="5" id="KW-0146">Chitin degradation</keyword>
<protein>
    <recommendedName>
        <fullName evidence="2">chitinase</fullName>
        <ecNumber evidence="2">3.2.1.14</ecNumber>
    </recommendedName>
</protein>
<dbReference type="SUPFAM" id="SSF53955">
    <property type="entry name" value="Lysozyme-like"/>
    <property type="match status" value="1"/>
</dbReference>
<evidence type="ECO:0000256" key="6">
    <source>
        <dbReference type="ARBA" id="ARBA00023157"/>
    </source>
</evidence>
<dbReference type="PROSITE" id="PS00774">
    <property type="entry name" value="CHITINASE_19_2"/>
    <property type="match status" value="1"/>
</dbReference>
<feature type="disulfide bond" evidence="11">
    <location>
        <begin position="86"/>
        <end position="135"/>
    </location>
</feature>
<feature type="disulfide bond" evidence="11">
    <location>
        <begin position="235"/>
        <end position="262"/>
    </location>
</feature>
<dbReference type="EC" id="3.2.1.14" evidence="2"/>
<proteinExistence type="predicted"/>
<dbReference type="InterPro" id="IPR000726">
    <property type="entry name" value="Glyco_hydro_19_cat"/>
</dbReference>
<dbReference type="PANTHER" id="PTHR22595">
    <property type="entry name" value="CHITINASE-RELATED"/>
    <property type="match status" value="1"/>
</dbReference>
<dbReference type="InterPro" id="IPR016283">
    <property type="entry name" value="Glyco_hydro_19"/>
</dbReference>
<keyword evidence="7" id="KW-0119">Carbohydrate metabolism</keyword>
<feature type="signal peptide" evidence="13">
    <location>
        <begin position="1"/>
        <end position="26"/>
    </location>
</feature>
<dbReference type="SUPFAM" id="SSF57016">
    <property type="entry name" value="Plant lectins/antimicrobial peptides"/>
    <property type="match status" value="1"/>
</dbReference>
<dbReference type="Gene3D" id="1.10.530.10">
    <property type="match status" value="1"/>
</dbReference>
<evidence type="ECO:0000256" key="12">
    <source>
        <dbReference type="PROSITE-ProRule" id="PRU00261"/>
    </source>
</evidence>
<name>A0AAD4TLH4_9MAGN</name>
<feature type="active site" description="Proton donor" evidence="10">
    <location>
        <position position="130"/>
    </location>
</feature>
<dbReference type="GO" id="GO:0006032">
    <property type="term" value="P:chitin catabolic process"/>
    <property type="evidence" value="ECO:0007669"/>
    <property type="project" value="UniProtKB-KW"/>
</dbReference>
<evidence type="ECO:0000256" key="3">
    <source>
        <dbReference type="ARBA" id="ARBA00022669"/>
    </source>
</evidence>
<evidence type="ECO:0000256" key="9">
    <source>
        <dbReference type="ARBA" id="ARBA00023326"/>
    </source>
</evidence>
<evidence type="ECO:0000256" key="1">
    <source>
        <dbReference type="ARBA" id="ARBA00000822"/>
    </source>
</evidence>
<evidence type="ECO:0000256" key="10">
    <source>
        <dbReference type="PIRSR" id="PIRSR001060-1"/>
    </source>
</evidence>
<dbReference type="GO" id="GO:0000272">
    <property type="term" value="P:polysaccharide catabolic process"/>
    <property type="evidence" value="ECO:0007669"/>
    <property type="project" value="UniProtKB-KW"/>
</dbReference>
<dbReference type="GO" id="GO:0008061">
    <property type="term" value="F:chitin binding"/>
    <property type="evidence" value="ECO:0007669"/>
    <property type="project" value="UniProtKB-UniRule"/>
</dbReference>
<keyword evidence="4" id="KW-0378">Hydrolase</keyword>
<evidence type="ECO:0000259" key="14">
    <source>
        <dbReference type="PROSITE" id="PS50941"/>
    </source>
</evidence>
<reference evidence="15" key="1">
    <citation type="submission" date="2022-04" db="EMBL/GenBank/DDBJ databases">
        <title>A functionally conserved STORR gene fusion in Papaver species that diverged 16.8 million years ago.</title>
        <authorList>
            <person name="Catania T."/>
        </authorList>
    </citation>
    <scope>NUCLEOTIDE SEQUENCE</scope>
    <source>
        <strain evidence="15">S-188037</strain>
    </source>
</reference>
<dbReference type="SMART" id="SM00270">
    <property type="entry name" value="ChtBD1"/>
    <property type="match status" value="1"/>
</dbReference>
<feature type="disulfide bond" evidence="11">
    <location>
        <begin position="148"/>
        <end position="157"/>
    </location>
</feature>
<dbReference type="InterPro" id="IPR023346">
    <property type="entry name" value="Lysozyme-like_dom_sf"/>
</dbReference>
<organism evidence="15 16">
    <name type="scientific">Papaver atlanticum</name>
    <dbReference type="NCBI Taxonomy" id="357466"/>
    <lineage>
        <taxon>Eukaryota</taxon>
        <taxon>Viridiplantae</taxon>
        <taxon>Streptophyta</taxon>
        <taxon>Embryophyta</taxon>
        <taxon>Tracheophyta</taxon>
        <taxon>Spermatophyta</taxon>
        <taxon>Magnoliopsida</taxon>
        <taxon>Ranunculales</taxon>
        <taxon>Papaveraceae</taxon>
        <taxon>Papaveroideae</taxon>
        <taxon>Papaver</taxon>
    </lineage>
</organism>
<dbReference type="EMBL" id="JAJJMB010000133">
    <property type="protein sequence ID" value="KAI3963068.1"/>
    <property type="molecule type" value="Genomic_DNA"/>
</dbReference>
<dbReference type="Gene3D" id="3.30.60.10">
    <property type="entry name" value="Endochitinase-like"/>
    <property type="match status" value="1"/>
</dbReference>
<dbReference type="CDD" id="cd00325">
    <property type="entry name" value="chitinase_GH19"/>
    <property type="match status" value="1"/>
</dbReference>
<dbReference type="Gene3D" id="3.30.20.10">
    <property type="entry name" value="Endochitinase, domain 2"/>
    <property type="match status" value="1"/>
</dbReference>
<dbReference type="Proteomes" id="UP001202328">
    <property type="component" value="Unassembled WGS sequence"/>
</dbReference>
<keyword evidence="6 11" id="KW-1015">Disulfide bond</keyword>
<dbReference type="InterPro" id="IPR036861">
    <property type="entry name" value="Endochitinase-like_sf"/>
</dbReference>
<keyword evidence="9" id="KW-0624">Polysaccharide degradation</keyword>
<dbReference type="Pfam" id="PF00182">
    <property type="entry name" value="Glyco_hydro_19"/>
    <property type="match status" value="1"/>
</dbReference>
<comment type="catalytic activity">
    <reaction evidence="1">
        <text>Random endo-hydrolysis of N-acetyl-beta-D-glucosaminide (1-&gt;4)-beta-linkages in chitin and chitodextrins.</text>
        <dbReference type="EC" id="3.2.1.14"/>
    </reaction>
</comment>
<feature type="disulfide bond" evidence="11 12">
    <location>
        <begin position="36"/>
        <end position="50"/>
    </location>
</feature>
<evidence type="ECO:0000313" key="15">
    <source>
        <dbReference type="EMBL" id="KAI3963068.1"/>
    </source>
</evidence>
<keyword evidence="8" id="KW-0326">Glycosidase</keyword>
<evidence type="ECO:0000256" key="11">
    <source>
        <dbReference type="PIRSR" id="PIRSR001060-2"/>
    </source>
</evidence>
<keyword evidence="16" id="KW-1185">Reference proteome</keyword>
<evidence type="ECO:0000256" key="2">
    <source>
        <dbReference type="ARBA" id="ARBA00012729"/>
    </source>
</evidence>
<dbReference type="PIRSF" id="PIRSF001060">
    <property type="entry name" value="Endochitinase"/>
    <property type="match status" value="1"/>
</dbReference>
<dbReference type="PANTHER" id="PTHR22595:SF197">
    <property type="entry name" value="CHITINASE FAMILY PROTEIN"/>
    <property type="match status" value="1"/>
</dbReference>
<sequence length="262" mass="28801">MVGFNFVNLIALIGIFLATLLQTIVGQNCGCAPDLCCSRSRMCGLGEEFCGLNCIEGPCYNVTPVSDTVTFEFFNGIKNGAEGNTCPGMNFYWRGSFLDALKSYPLFGQEGSADDSKREIAAFFAHVTYETGNFCKIEEIDGQSKDYCIEESEKYPCTPGKQYYGRGPFQLSWNFNYGAAGKSIGFDGLNAPETVAKDPIISFKTALWFWMQNAHPLINSDQGFGGTTRAIALECNGEEARINYYKSYCDQFGVSPGDNLTC</sequence>
<feature type="chain" id="PRO_5042088652" description="chitinase" evidence="13">
    <location>
        <begin position="27"/>
        <end position="262"/>
    </location>
</feature>
<evidence type="ECO:0000256" key="8">
    <source>
        <dbReference type="ARBA" id="ARBA00023295"/>
    </source>
</evidence>
<dbReference type="GO" id="GO:0016998">
    <property type="term" value="P:cell wall macromolecule catabolic process"/>
    <property type="evidence" value="ECO:0007669"/>
    <property type="project" value="InterPro"/>
</dbReference>
<evidence type="ECO:0000313" key="16">
    <source>
        <dbReference type="Proteomes" id="UP001202328"/>
    </source>
</evidence>
<evidence type="ECO:0000256" key="13">
    <source>
        <dbReference type="SAM" id="SignalP"/>
    </source>
</evidence>
<comment type="caution">
    <text evidence="15">The sequence shown here is derived from an EMBL/GenBank/DDBJ whole genome shotgun (WGS) entry which is preliminary data.</text>
</comment>
<dbReference type="PROSITE" id="PS50941">
    <property type="entry name" value="CHIT_BIND_I_2"/>
    <property type="match status" value="1"/>
</dbReference>
<feature type="domain" description="Chitin-binding type-1" evidence="14">
    <location>
        <begin position="26"/>
        <end position="61"/>
    </location>
</feature>
<dbReference type="FunFam" id="3.30.20.10:FF:000001">
    <property type="entry name" value="Endochitinase (Chitinase)"/>
    <property type="match status" value="1"/>
</dbReference>
<feature type="disulfide bond" evidence="11 12">
    <location>
        <begin position="31"/>
        <end position="43"/>
    </location>
</feature>
<dbReference type="GO" id="GO:0008843">
    <property type="term" value="F:endochitinase activity"/>
    <property type="evidence" value="ECO:0007669"/>
    <property type="project" value="UniProtKB-EC"/>
</dbReference>